<dbReference type="KEGG" id="mlr:MELLADRAFT_111745"/>
<gene>
    <name evidence="2" type="ORF">MELLADRAFT_111745</name>
</gene>
<feature type="compositionally biased region" description="Polar residues" evidence="1">
    <location>
        <begin position="34"/>
        <end position="68"/>
    </location>
</feature>
<dbReference type="HOGENOM" id="CLU_842193_0_0_1"/>
<dbReference type="AlphaFoldDB" id="F4S434"/>
<feature type="compositionally biased region" description="Basic and acidic residues" evidence="1">
    <location>
        <begin position="176"/>
        <end position="193"/>
    </location>
</feature>
<evidence type="ECO:0000256" key="1">
    <source>
        <dbReference type="SAM" id="MobiDB-lite"/>
    </source>
</evidence>
<feature type="compositionally biased region" description="Polar residues" evidence="1">
    <location>
        <begin position="197"/>
        <end position="229"/>
    </location>
</feature>
<dbReference type="Proteomes" id="UP000001072">
    <property type="component" value="Unassembled WGS sequence"/>
</dbReference>
<feature type="compositionally biased region" description="Polar residues" evidence="1">
    <location>
        <begin position="314"/>
        <end position="330"/>
    </location>
</feature>
<dbReference type="RefSeq" id="XP_007416162.1">
    <property type="nucleotide sequence ID" value="XM_007416100.1"/>
</dbReference>
<reference evidence="3" key="1">
    <citation type="journal article" date="2011" name="Proc. Natl. Acad. Sci. U.S.A.">
        <title>Obligate biotrophy features unraveled by the genomic analysis of rust fungi.</title>
        <authorList>
            <person name="Duplessis S."/>
            <person name="Cuomo C.A."/>
            <person name="Lin Y.-C."/>
            <person name="Aerts A."/>
            <person name="Tisserant E."/>
            <person name="Veneault-Fourrey C."/>
            <person name="Joly D.L."/>
            <person name="Hacquard S."/>
            <person name="Amselem J."/>
            <person name="Cantarel B.L."/>
            <person name="Chiu R."/>
            <person name="Coutinho P.M."/>
            <person name="Feau N."/>
            <person name="Field M."/>
            <person name="Frey P."/>
            <person name="Gelhaye E."/>
            <person name="Goldberg J."/>
            <person name="Grabherr M.G."/>
            <person name="Kodira C.D."/>
            <person name="Kohler A."/>
            <person name="Kuees U."/>
            <person name="Lindquist E.A."/>
            <person name="Lucas S.M."/>
            <person name="Mago R."/>
            <person name="Mauceli E."/>
            <person name="Morin E."/>
            <person name="Murat C."/>
            <person name="Pangilinan J.L."/>
            <person name="Park R."/>
            <person name="Pearson M."/>
            <person name="Quesneville H."/>
            <person name="Rouhier N."/>
            <person name="Sakthikumar S."/>
            <person name="Salamov A.A."/>
            <person name="Schmutz J."/>
            <person name="Selles B."/>
            <person name="Shapiro H."/>
            <person name="Tanguay P."/>
            <person name="Tuskan G.A."/>
            <person name="Henrissat B."/>
            <person name="Van de Peer Y."/>
            <person name="Rouze P."/>
            <person name="Ellis J.G."/>
            <person name="Dodds P.N."/>
            <person name="Schein J.E."/>
            <person name="Zhong S."/>
            <person name="Hamelin R.C."/>
            <person name="Grigoriev I.V."/>
            <person name="Szabo L.J."/>
            <person name="Martin F."/>
        </authorList>
    </citation>
    <scope>NUCLEOTIDE SEQUENCE [LARGE SCALE GENOMIC DNA]</scope>
    <source>
        <strain evidence="3">98AG31 / pathotype 3-4-7</strain>
    </source>
</reference>
<protein>
    <submittedName>
        <fullName evidence="2">Uncharacterized protein</fullName>
    </submittedName>
</protein>
<evidence type="ECO:0000313" key="3">
    <source>
        <dbReference type="Proteomes" id="UP000001072"/>
    </source>
</evidence>
<feature type="region of interest" description="Disordered" evidence="1">
    <location>
        <begin position="276"/>
        <end position="330"/>
    </location>
</feature>
<dbReference type="GeneID" id="18924478"/>
<sequence length="330" mass="36582">MSNRDSPEIRKTRSTSSRGRWSLSGLWNGEGVNGPSTNGKGPNVPKRSTSLSSTNGRPTLLRSHSSGISRPELIKRTASGTGFTYRDPDSSDEETDYVPDYIPPSLQRKMTANSGSTRGDNGSVRPPLERTRSLTQQNFQNNHRSSSGTHLSRTRSIDSNSTVLGRPSSSSGLSDSRQDSVSKLYQKWELERRSRSRYNSPDISRSSSRNGLNPPSESSRSVSRGRLNTSSRSGISSYRESSLERAEIRKRQTEELRIATREDMEKAFGKFRINPRLKDFVGRQSPNPSRVASPLGFQRSNSRSNNLQSDNLNGLPSITESSPIKPSFPN</sequence>
<dbReference type="InParanoid" id="F4S434"/>
<feature type="compositionally biased region" description="Polar residues" evidence="1">
    <location>
        <begin position="133"/>
        <end position="151"/>
    </location>
</feature>
<feature type="compositionally biased region" description="Low complexity" evidence="1">
    <location>
        <begin position="230"/>
        <end position="240"/>
    </location>
</feature>
<organism evidence="3">
    <name type="scientific">Melampsora larici-populina (strain 98AG31 / pathotype 3-4-7)</name>
    <name type="common">Poplar leaf rust fungus</name>
    <dbReference type="NCBI Taxonomy" id="747676"/>
    <lineage>
        <taxon>Eukaryota</taxon>
        <taxon>Fungi</taxon>
        <taxon>Dikarya</taxon>
        <taxon>Basidiomycota</taxon>
        <taxon>Pucciniomycotina</taxon>
        <taxon>Pucciniomycetes</taxon>
        <taxon>Pucciniales</taxon>
        <taxon>Melampsoraceae</taxon>
        <taxon>Melampsora</taxon>
    </lineage>
</organism>
<dbReference type="OrthoDB" id="10530359at2759"/>
<feature type="compositionally biased region" description="Low complexity" evidence="1">
    <location>
        <begin position="298"/>
        <end position="313"/>
    </location>
</feature>
<feature type="compositionally biased region" description="Basic and acidic residues" evidence="1">
    <location>
        <begin position="1"/>
        <end position="11"/>
    </location>
</feature>
<dbReference type="EMBL" id="GL883146">
    <property type="protein sequence ID" value="EGG00515.1"/>
    <property type="molecule type" value="Genomic_DNA"/>
</dbReference>
<name>F4S434_MELLP</name>
<accession>F4S434</accession>
<feature type="compositionally biased region" description="Polar residues" evidence="1">
    <location>
        <begin position="108"/>
        <end position="120"/>
    </location>
</feature>
<keyword evidence="3" id="KW-1185">Reference proteome</keyword>
<evidence type="ECO:0000313" key="2">
    <source>
        <dbReference type="EMBL" id="EGG00515.1"/>
    </source>
</evidence>
<feature type="region of interest" description="Disordered" evidence="1">
    <location>
        <begin position="1"/>
        <end position="246"/>
    </location>
</feature>
<dbReference type="VEuPathDB" id="FungiDB:MELLADRAFT_111745"/>
<feature type="compositionally biased region" description="Low complexity" evidence="1">
    <location>
        <begin position="163"/>
        <end position="175"/>
    </location>
</feature>
<proteinExistence type="predicted"/>